<proteinExistence type="predicted"/>
<organism evidence="1 2">
    <name type="scientific">Araneus ventricosus</name>
    <name type="common">Orbweaver spider</name>
    <name type="synonym">Epeira ventricosa</name>
    <dbReference type="NCBI Taxonomy" id="182803"/>
    <lineage>
        <taxon>Eukaryota</taxon>
        <taxon>Metazoa</taxon>
        <taxon>Ecdysozoa</taxon>
        <taxon>Arthropoda</taxon>
        <taxon>Chelicerata</taxon>
        <taxon>Arachnida</taxon>
        <taxon>Araneae</taxon>
        <taxon>Araneomorphae</taxon>
        <taxon>Entelegynae</taxon>
        <taxon>Araneoidea</taxon>
        <taxon>Araneidae</taxon>
        <taxon>Araneus</taxon>
    </lineage>
</organism>
<accession>A0A4Y2UUT5</accession>
<evidence type="ECO:0000313" key="1">
    <source>
        <dbReference type="EMBL" id="GBO15972.1"/>
    </source>
</evidence>
<keyword evidence="2" id="KW-1185">Reference proteome</keyword>
<comment type="caution">
    <text evidence="1">The sequence shown here is derived from an EMBL/GenBank/DDBJ whole genome shotgun (WGS) entry which is preliminary data.</text>
</comment>
<dbReference type="AlphaFoldDB" id="A0A4Y2UUT5"/>
<name>A0A4Y2UUT5_ARAVE</name>
<reference evidence="1 2" key="1">
    <citation type="journal article" date="2019" name="Sci. Rep.">
        <title>Orb-weaving spider Araneus ventricosus genome elucidates the spidroin gene catalogue.</title>
        <authorList>
            <person name="Kono N."/>
            <person name="Nakamura H."/>
            <person name="Ohtoshi R."/>
            <person name="Moran D.A.P."/>
            <person name="Shinohara A."/>
            <person name="Yoshida Y."/>
            <person name="Fujiwara M."/>
            <person name="Mori M."/>
            <person name="Tomita M."/>
            <person name="Arakawa K."/>
        </authorList>
    </citation>
    <scope>NUCLEOTIDE SEQUENCE [LARGE SCALE GENOMIC DNA]</scope>
</reference>
<evidence type="ECO:0000313" key="2">
    <source>
        <dbReference type="Proteomes" id="UP000499080"/>
    </source>
</evidence>
<protein>
    <submittedName>
        <fullName evidence="1">Uncharacterized protein</fullName>
    </submittedName>
</protein>
<dbReference type="EMBL" id="BGPR01039917">
    <property type="protein sequence ID" value="GBO15972.1"/>
    <property type="molecule type" value="Genomic_DNA"/>
</dbReference>
<sequence length="110" mass="12496">TSQIYANFISQITNAEDPANTLEFWSLNKVIFCEWPEERRKKMFKDWCALVGEYMLEVCTDPLSEICLKADAAAKMAAKGTETRVVTEDADTYIVRSGLEKATSHPKRKT</sequence>
<feature type="non-terminal residue" evidence="1">
    <location>
        <position position="1"/>
    </location>
</feature>
<gene>
    <name evidence="1" type="ORF">AVEN_271450_1</name>
</gene>
<dbReference type="Proteomes" id="UP000499080">
    <property type="component" value="Unassembled WGS sequence"/>
</dbReference>